<evidence type="ECO:0000313" key="17">
    <source>
        <dbReference type="Proteomes" id="UP000053237"/>
    </source>
</evidence>
<dbReference type="Pfam" id="PF24708">
    <property type="entry name" value="Lip_C"/>
    <property type="match status" value="1"/>
</dbReference>
<dbReference type="InterPro" id="IPR008271">
    <property type="entry name" value="Ser/Thr_kinase_AS"/>
</dbReference>
<dbReference type="EC" id="2.7.11.1" evidence="2"/>
<dbReference type="SMART" id="SM00220">
    <property type="entry name" value="S_TKc"/>
    <property type="match status" value="1"/>
</dbReference>
<dbReference type="AlphaFoldDB" id="A0A024FUW2"/>
<dbReference type="InParanoid" id="A0A024FUW2"/>
<dbReference type="InterPro" id="IPR029058">
    <property type="entry name" value="AB_hydrolase_fold"/>
</dbReference>
<evidence type="ECO:0000256" key="10">
    <source>
        <dbReference type="ARBA" id="ARBA00048679"/>
    </source>
</evidence>
<dbReference type="InterPro" id="IPR000719">
    <property type="entry name" value="Prot_kinase_dom"/>
</dbReference>
<keyword evidence="13" id="KW-0472">Membrane</keyword>
<dbReference type="SMART" id="SM00312">
    <property type="entry name" value="PX"/>
    <property type="match status" value="1"/>
</dbReference>
<dbReference type="SMART" id="SM00133">
    <property type="entry name" value="S_TK_X"/>
    <property type="match status" value="1"/>
</dbReference>
<keyword evidence="13" id="KW-0812">Transmembrane</keyword>
<dbReference type="InterPro" id="IPR017892">
    <property type="entry name" value="Pkinase_C"/>
</dbReference>
<keyword evidence="8 11" id="KW-0067">ATP-binding</keyword>
<keyword evidence="4" id="KW-0597">Phosphoprotein</keyword>
<feature type="region of interest" description="Disordered" evidence="12">
    <location>
        <begin position="984"/>
        <end position="1013"/>
    </location>
</feature>
<dbReference type="GO" id="GO:0106310">
    <property type="term" value="F:protein serine kinase activity"/>
    <property type="evidence" value="ECO:0007669"/>
    <property type="project" value="RHEA"/>
</dbReference>
<dbReference type="PROSITE" id="PS50011">
    <property type="entry name" value="PROTEIN_KINASE_DOM"/>
    <property type="match status" value="1"/>
</dbReference>
<feature type="transmembrane region" description="Helical" evidence="13">
    <location>
        <begin position="293"/>
        <end position="322"/>
    </location>
</feature>
<reference evidence="16 17" key="1">
    <citation type="submission" date="2012-05" db="EMBL/GenBank/DDBJ databases">
        <title>Recombination and specialization in a pathogen metapopulation.</title>
        <authorList>
            <person name="Gardiner A."/>
            <person name="Kemen E."/>
            <person name="Schultz-Larsen T."/>
            <person name="MacLean D."/>
            <person name="Van Oosterhout C."/>
            <person name="Jones J.D.G."/>
        </authorList>
    </citation>
    <scope>NUCLEOTIDE SEQUENCE [LARGE SCALE GENOMIC DNA]</scope>
    <source>
        <strain evidence="16 17">Ac Nc2</strain>
    </source>
</reference>
<evidence type="ECO:0000256" key="2">
    <source>
        <dbReference type="ARBA" id="ARBA00012513"/>
    </source>
</evidence>
<dbReference type="STRING" id="65357.A0A024FUW2"/>
<dbReference type="GO" id="GO:0005524">
    <property type="term" value="F:ATP binding"/>
    <property type="evidence" value="ECO:0007669"/>
    <property type="project" value="UniProtKB-UniRule"/>
</dbReference>
<keyword evidence="7" id="KW-0418">Kinase</keyword>
<evidence type="ECO:0000256" key="11">
    <source>
        <dbReference type="PROSITE-ProRule" id="PRU10141"/>
    </source>
</evidence>
<comment type="caution">
    <text evidence="16">The sequence shown here is derived from an EMBL/GenBank/DDBJ whole genome shotgun (WGS) entry which is preliminary data.</text>
</comment>
<dbReference type="InterPro" id="IPR017441">
    <property type="entry name" value="Protein_kinase_ATP_BS"/>
</dbReference>
<keyword evidence="5" id="KW-0808">Transferase</keyword>
<comment type="similarity">
    <text evidence="1">Belongs to the protein kinase superfamily. AGC Ser/Thr protein kinase family.</text>
</comment>
<evidence type="ECO:0000256" key="9">
    <source>
        <dbReference type="ARBA" id="ARBA00047899"/>
    </source>
</evidence>
<dbReference type="InterPro" id="IPR045270">
    <property type="entry name" value="STKc_AGC"/>
</dbReference>
<dbReference type="PANTHER" id="PTHR24351">
    <property type="entry name" value="RIBOSOMAL PROTEIN S6 KINASE"/>
    <property type="match status" value="1"/>
</dbReference>
<dbReference type="GO" id="GO:0004674">
    <property type="term" value="F:protein serine/threonine kinase activity"/>
    <property type="evidence" value="ECO:0007669"/>
    <property type="project" value="UniProtKB-KW"/>
</dbReference>
<accession>A0A024FUW2</accession>
<dbReference type="SUPFAM" id="SSF64268">
    <property type="entry name" value="PX domain"/>
    <property type="match status" value="1"/>
</dbReference>
<proteinExistence type="inferred from homology"/>
<keyword evidence="3" id="KW-0723">Serine/threonine-protein kinase</keyword>
<evidence type="ECO:0000256" key="8">
    <source>
        <dbReference type="ARBA" id="ARBA00022840"/>
    </source>
</evidence>
<dbReference type="InterPro" id="IPR001683">
    <property type="entry name" value="PX_dom"/>
</dbReference>
<dbReference type="Gene3D" id="3.30.200.20">
    <property type="entry name" value="Phosphorylase Kinase, domain 1"/>
    <property type="match status" value="1"/>
</dbReference>
<dbReference type="OrthoDB" id="63267at2759"/>
<feature type="compositionally biased region" description="Polar residues" evidence="12">
    <location>
        <begin position="991"/>
        <end position="1013"/>
    </location>
</feature>
<gene>
    <name evidence="16" type="ORF">BN9_118140</name>
</gene>
<evidence type="ECO:0000256" key="12">
    <source>
        <dbReference type="SAM" id="MobiDB-lite"/>
    </source>
</evidence>
<dbReference type="EMBL" id="CAIX01000422">
    <property type="protein sequence ID" value="CCI10831.1"/>
    <property type="molecule type" value="Genomic_DNA"/>
</dbReference>
<keyword evidence="6 11" id="KW-0547">Nucleotide-binding</keyword>
<keyword evidence="17" id="KW-1185">Reference proteome</keyword>
<dbReference type="PROSITE" id="PS00107">
    <property type="entry name" value="PROTEIN_KINASE_ATP"/>
    <property type="match status" value="1"/>
</dbReference>
<dbReference type="PROSITE" id="PS51285">
    <property type="entry name" value="AGC_KINASE_CTER"/>
    <property type="match status" value="1"/>
</dbReference>
<dbReference type="CDD" id="cd06093">
    <property type="entry name" value="PX_domain"/>
    <property type="match status" value="1"/>
</dbReference>
<evidence type="ECO:0000313" key="16">
    <source>
        <dbReference type="EMBL" id="CCI10831.1"/>
    </source>
</evidence>
<evidence type="ECO:0000256" key="1">
    <source>
        <dbReference type="ARBA" id="ARBA00009903"/>
    </source>
</evidence>
<evidence type="ECO:0000256" key="5">
    <source>
        <dbReference type="ARBA" id="ARBA00022679"/>
    </source>
</evidence>
<organism evidence="16 17">
    <name type="scientific">Albugo candida</name>
    <dbReference type="NCBI Taxonomy" id="65357"/>
    <lineage>
        <taxon>Eukaryota</taxon>
        <taxon>Sar</taxon>
        <taxon>Stramenopiles</taxon>
        <taxon>Oomycota</taxon>
        <taxon>Peronosporomycetes</taxon>
        <taxon>Albuginales</taxon>
        <taxon>Albuginaceae</taxon>
        <taxon>Albugo</taxon>
    </lineage>
</organism>
<evidence type="ECO:0000256" key="6">
    <source>
        <dbReference type="ARBA" id="ARBA00022741"/>
    </source>
</evidence>
<evidence type="ECO:0000256" key="7">
    <source>
        <dbReference type="ARBA" id="ARBA00022777"/>
    </source>
</evidence>
<dbReference type="Pfam" id="PF00787">
    <property type="entry name" value="PX"/>
    <property type="match status" value="1"/>
</dbReference>
<dbReference type="CDD" id="cd05123">
    <property type="entry name" value="STKc_AGC"/>
    <property type="match status" value="1"/>
</dbReference>
<dbReference type="PROSITE" id="PS00108">
    <property type="entry name" value="PROTEIN_KINASE_ST"/>
    <property type="match status" value="1"/>
</dbReference>
<evidence type="ECO:0000259" key="15">
    <source>
        <dbReference type="PROSITE" id="PS51285"/>
    </source>
</evidence>
<dbReference type="InterPro" id="IPR000961">
    <property type="entry name" value="AGC-kinase_C"/>
</dbReference>
<dbReference type="InterPro" id="IPR036871">
    <property type="entry name" value="PX_dom_sf"/>
</dbReference>
<dbReference type="SUPFAM" id="SSF56112">
    <property type="entry name" value="Protein kinase-like (PK-like)"/>
    <property type="match status" value="1"/>
</dbReference>
<keyword evidence="13" id="KW-1133">Transmembrane helix</keyword>
<comment type="catalytic activity">
    <reaction evidence="9">
        <text>L-threonyl-[protein] + ATP = O-phospho-L-threonyl-[protein] + ADP + H(+)</text>
        <dbReference type="Rhea" id="RHEA:46608"/>
        <dbReference type="Rhea" id="RHEA-COMP:11060"/>
        <dbReference type="Rhea" id="RHEA-COMP:11605"/>
        <dbReference type="ChEBI" id="CHEBI:15378"/>
        <dbReference type="ChEBI" id="CHEBI:30013"/>
        <dbReference type="ChEBI" id="CHEBI:30616"/>
        <dbReference type="ChEBI" id="CHEBI:61977"/>
        <dbReference type="ChEBI" id="CHEBI:456216"/>
        <dbReference type="EC" id="2.7.11.1"/>
    </reaction>
</comment>
<feature type="binding site" evidence="11">
    <location>
        <position position="672"/>
    </location>
    <ligand>
        <name>ATP</name>
        <dbReference type="ChEBI" id="CHEBI:30616"/>
    </ligand>
</feature>
<protein>
    <recommendedName>
        <fullName evidence="2">non-specific serine/threonine protein kinase</fullName>
        <ecNumber evidence="2">2.7.11.1</ecNumber>
    </recommendedName>
</protein>
<dbReference type="Gene3D" id="3.30.1520.10">
    <property type="entry name" value="Phox-like domain"/>
    <property type="match status" value="1"/>
</dbReference>
<feature type="domain" description="Protein kinase" evidence="14">
    <location>
        <begin position="643"/>
        <end position="901"/>
    </location>
</feature>
<feature type="domain" description="AGC-kinase C-terminal" evidence="15">
    <location>
        <begin position="902"/>
        <end position="985"/>
    </location>
</feature>
<dbReference type="Pfam" id="PF00433">
    <property type="entry name" value="Pkinase_C"/>
    <property type="match status" value="1"/>
</dbReference>
<name>A0A024FUW2_9STRA</name>
<sequence length="1013" mass="114058">MSLTTEFPVVLIHGVFGYGKLTTLLNRYKSYWPIDQIRAFNSNVIIVDIGALSSDHDRACEAFYELIGGQVDYGELHSKRQGHAQFGMTCEALYPQWNAENPVHLLGHSAGASTAIELYQLICKDAFGRGSDHRWVQSITSIVGPLCGSTLSHLLGIKDHGRLIKYSPAHLIGTLLSICLKLQHDYALIRSVMDFRMPQWKQQTRKWSDVVSYRGRMSQATDFFAHSVEPRVRMRHNRSLCDMEHVFLQSIVPERSFLPSFDLILCLVAILVATIAVRLLMDKTVTVEQKVMAIVVLLPAFMVSMHLCCFVNVALYILMFLIRLNVKWYKTLDNDWSDNDGVVNFKSMLGVPRSSVLCDRATAHVRIGIDVLWSYTALFSNAYKLISSDPCNNGHICKFPHLKPVQSLSKYQLTRLYSQLRDAVSILQQSIAIKQTEFTSIMHVVITGYGVQGQLLYPDAIIFVVNVQQPGNASWTIYRSSESLQRLYNQLVMIFGGRCIPPCPSRNFDPRCSRSTEKHGSEVAAWINYLLENSAIRQSQIVVNFINLEANVAPLHFVMTKCLDAESPSDSVSTLRNPSNSIGEMDMDDMFDSNTADEEVSCILAAMEEVESNGAVALGSEMFGPSSPFKHETQKEKVILDDFKMLKVIGKGSFGKVLLVRKLDSGFLYAMKVLRKENIIKRNQVEHTRTERHVLGYVRHPFIVGMNYAFQTAEKLYFVLDYCAGGELFFHLGKVQRFPQARARFYAAEITLAIEYVHNLGIIYRDLKPENVLLDANGHIRLTDFGLSKEGIQDDFSGANSFCGTPEYLAPEILNRSGHGRAVDWWSLGALLYEMLTGLPPFYCRDRDKLFEKIRKGDLSYPKYLSSSAKDLLNRLLERDPTKRLGTGPEDACEIKNHPFFNDIKWDALMAGKIDPPWRPIISGALDTSQFDREFTDMPIVSPDNAPGIGVNHGKCRVNNGPNIKDKDLFKGFTFTEESYMQNGLPGHITGASQTNTNSASLSHHPSQRTTPL</sequence>
<dbReference type="Gene3D" id="3.40.50.1820">
    <property type="entry name" value="alpha/beta hydrolase"/>
    <property type="match status" value="1"/>
</dbReference>
<comment type="catalytic activity">
    <reaction evidence="10">
        <text>L-seryl-[protein] + ATP = O-phospho-L-seryl-[protein] + ADP + H(+)</text>
        <dbReference type="Rhea" id="RHEA:17989"/>
        <dbReference type="Rhea" id="RHEA-COMP:9863"/>
        <dbReference type="Rhea" id="RHEA-COMP:11604"/>
        <dbReference type="ChEBI" id="CHEBI:15378"/>
        <dbReference type="ChEBI" id="CHEBI:29999"/>
        <dbReference type="ChEBI" id="CHEBI:30616"/>
        <dbReference type="ChEBI" id="CHEBI:83421"/>
        <dbReference type="ChEBI" id="CHEBI:456216"/>
        <dbReference type="EC" id="2.7.11.1"/>
    </reaction>
</comment>
<dbReference type="InterPro" id="IPR011009">
    <property type="entry name" value="Kinase-like_dom_sf"/>
</dbReference>
<dbReference type="InterPro" id="IPR056304">
    <property type="entry name" value="Lip-like_C"/>
</dbReference>
<dbReference type="GO" id="GO:0035091">
    <property type="term" value="F:phosphatidylinositol binding"/>
    <property type="evidence" value="ECO:0007669"/>
    <property type="project" value="InterPro"/>
</dbReference>
<dbReference type="FunFam" id="1.10.510.10:FF:000008">
    <property type="entry name" value="Non-specific serine/threonine protein kinase"/>
    <property type="match status" value="1"/>
</dbReference>
<feature type="transmembrane region" description="Helical" evidence="13">
    <location>
        <begin position="257"/>
        <end position="281"/>
    </location>
</feature>
<evidence type="ECO:0000256" key="13">
    <source>
        <dbReference type="SAM" id="Phobius"/>
    </source>
</evidence>
<dbReference type="FunFam" id="3.30.200.20:FF:000048">
    <property type="entry name" value="Non-specific serine/threonine protein kinase"/>
    <property type="match status" value="1"/>
</dbReference>
<evidence type="ECO:0000256" key="3">
    <source>
        <dbReference type="ARBA" id="ARBA00022527"/>
    </source>
</evidence>
<evidence type="ECO:0000256" key="4">
    <source>
        <dbReference type="ARBA" id="ARBA00022553"/>
    </source>
</evidence>
<evidence type="ECO:0000259" key="14">
    <source>
        <dbReference type="PROSITE" id="PS50011"/>
    </source>
</evidence>
<dbReference type="SUPFAM" id="SSF53474">
    <property type="entry name" value="alpha/beta-Hydrolases"/>
    <property type="match status" value="1"/>
</dbReference>
<dbReference type="Proteomes" id="UP000053237">
    <property type="component" value="Unassembled WGS sequence"/>
</dbReference>
<dbReference type="Pfam" id="PF00069">
    <property type="entry name" value="Pkinase"/>
    <property type="match status" value="1"/>
</dbReference>
<dbReference type="Gene3D" id="1.10.510.10">
    <property type="entry name" value="Transferase(Phosphotransferase) domain 1"/>
    <property type="match status" value="1"/>
</dbReference>